<dbReference type="EMBL" id="JAAWWB010000007">
    <property type="protein sequence ID" value="KAG6779849.1"/>
    <property type="molecule type" value="Genomic_DNA"/>
</dbReference>
<dbReference type="GO" id="GO:0050126">
    <property type="term" value="F:N-carbamoylputrescine amidase activity"/>
    <property type="evidence" value="ECO:0007669"/>
    <property type="project" value="InterPro"/>
</dbReference>
<dbReference type="InterPro" id="IPR050345">
    <property type="entry name" value="Aliph_Amidase/BUP"/>
</dbReference>
<dbReference type="CDD" id="cd07573">
    <property type="entry name" value="CPA"/>
    <property type="match status" value="1"/>
</dbReference>
<dbReference type="Pfam" id="PF00795">
    <property type="entry name" value="CN_hydrolase"/>
    <property type="match status" value="1"/>
</dbReference>
<proteinExistence type="predicted"/>
<sequence>MISQLISPPLKGLPTPASFFLTFSFLLCMISKLVRAAHKKGSNIILIQVMTYCGYDRKWVEGDDSRTADEITKAWSFWKKKVTMNRIMIVKSIWTGLCWCSELYDSHFQELFEGYYFCQAQSEDFFQRAKPYKGHPTILSMQKLAKELGVVIPVSFFEEANNAHYNSIAMIDADGADLGLYRKSHIPDGPGYQEKFYFNPGDTGFRVFQTKFAKIGIAICWDQWFPEAARAMVLQGAEILLYPTAIGSEPQDQGLDSRDHWKRVMQGHAGANLVPLVASNRIGKEIIQTEHGNSEITFYGNSFIAGPTGEIVAAADDKEEAVLVAKFDLEKIKSKRHGWGVFRDRRPDLYKVLLTLDGSNPSL</sequence>
<dbReference type="PANTHER" id="PTHR43674">
    <property type="entry name" value="NITRILASE C965.09-RELATED"/>
    <property type="match status" value="1"/>
</dbReference>
<feature type="signal peptide" evidence="1">
    <location>
        <begin position="1"/>
        <end position="36"/>
    </location>
</feature>
<evidence type="ECO:0000313" key="3">
    <source>
        <dbReference type="EMBL" id="KAG6779849.1"/>
    </source>
</evidence>
<dbReference type="PANTHER" id="PTHR43674:SF2">
    <property type="entry name" value="BETA-UREIDOPROPIONASE"/>
    <property type="match status" value="1"/>
</dbReference>
<evidence type="ECO:0000259" key="2">
    <source>
        <dbReference type="PROSITE" id="PS50263"/>
    </source>
</evidence>
<evidence type="ECO:0000256" key="1">
    <source>
        <dbReference type="SAM" id="SignalP"/>
    </source>
</evidence>
<protein>
    <recommendedName>
        <fullName evidence="2">CN hydrolase domain-containing protein</fullName>
    </recommendedName>
</protein>
<feature type="domain" description="CN hydrolase" evidence="2">
    <location>
        <begin position="9"/>
        <end position="329"/>
    </location>
</feature>
<gene>
    <name evidence="3" type="ORF">POTOM_016250</name>
</gene>
<feature type="chain" id="PRO_5036442902" description="CN hydrolase domain-containing protein" evidence="1">
    <location>
        <begin position="37"/>
        <end position="363"/>
    </location>
</feature>
<dbReference type="InterPro" id="IPR003010">
    <property type="entry name" value="C-N_Hydrolase"/>
</dbReference>
<name>A0A8X8A191_POPTO</name>
<keyword evidence="4" id="KW-1185">Reference proteome</keyword>
<accession>A0A8X8A191</accession>
<reference evidence="3" key="1">
    <citation type="journal article" date="2020" name="bioRxiv">
        <title>Hybrid origin of Populus tomentosa Carr. identified through genome sequencing and phylogenomic analysis.</title>
        <authorList>
            <person name="An X."/>
            <person name="Gao K."/>
            <person name="Chen Z."/>
            <person name="Li J."/>
            <person name="Yang X."/>
            <person name="Yang X."/>
            <person name="Zhou J."/>
            <person name="Guo T."/>
            <person name="Zhao T."/>
            <person name="Huang S."/>
            <person name="Miao D."/>
            <person name="Khan W.U."/>
            <person name="Rao P."/>
            <person name="Ye M."/>
            <person name="Lei B."/>
            <person name="Liao W."/>
            <person name="Wang J."/>
            <person name="Ji L."/>
            <person name="Li Y."/>
            <person name="Guo B."/>
            <person name="Mustafa N.S."/>
            <person name="Li S."/>
            <person name="Yun Q."/>
            <person name="Keller S.R."/>
            <person name="Mao J."/>
            <person name="Zhang R."/>
            <person name="Strauss S.H."/>
        </authorList>
    </citation>
    <scope>NUCLEOTIDE SEQUENCE</scope>
    <source>
        <strain evidence="3">GM15</strain>
        <tissue evidence="3">Leaf</tissue>
    </source>
</reference>
<dbReference type="AlphaFoldDB" id="A0A8X8A191"/>
<dbReference type="NCBIfam" id="TIGR03381">
    <property type="entry name" value="agmatine_aguB"/>
    <property type="match status" value="1"/>
</dbReference>
<dbReference type="PROSITE" id="PS50263">
    <property type="entry name" value="CN_HYDROLASE"/>
    <property type="match status" value="1"/>
</dbReference>
<evidence type="ECO:0000313" key="4">
    <source>
        <dbReference type="Proteomes" id="UP000886885"/>
    </source>
</evidence>
<dbReference type="InterPro" id="IPR017755">
    <property type="entry name" value="N-carbamoylputrescine_amidase"/>
</dbReference>
<keyword evidence="1" id="KW-0732">Signal</keyword>
<organism evidence="3 4">
    <name type="scientific">Populus tomentosa</name>
    <name type="common">Chinese white poplar</name>
    <dbReference type="NCBI Taxonomy" id="118781"/>
    <lineage>
        <taxon>Eukaryota</taxon>
        <taxon>Viridiplantae</taxon>
        <taxon>Streptophyta</taxon>
        <taxon>Embryophyta</taxon>
        <taxon>Tracheophyta</taxon>
        <taxon>Spermatophyta</taxon>
        <taxon>Magnoliopsida</taxon>
        <taxon>eudicotyledons</taxon>
        <taxon>Gunneridae</taxon>
        <taxon>Pentapetalae</taxon>
        <taxon>rosids</taxon>
        <taxon>fabids</taxon>
        <taxon>Malpighiales</taxon>
        <taxon>Salicaceae</taxon>
        <taxon>Saliceae</taxon>
        <taxon>Populus</taxon>
    </lineage>
</organism>
<dbReference type="Proteomes" id="UP000886885">
    <property type="component" value="Chromosome 4A"/>
</dbReference>
<comment type="caution">
    <text evidence="3">The sequence shown here is derived from an EMBL/GenBank/DDBJ whole genome shotgun (WGS) entry which is preliminary data.</text>
</comment>
<dbReference type="GO" id="GO:0033388">
    <property type="term" value="P:putrescine biosynthetic process from arginine"/>
    <property type="evidence" value="ECO:0007669"/>
    <property type="project" value="TreeGrafter"/>
</dbReference>
<dbReference type="OrthoDB" id="412018at2759"/>